<dbReference type="Proteomes" id="UP000609879">
    <property type="component" value="Unassembled WGS sequence"/>
</dbReference>
<dbReference type="SUPFAM" id="SSF56235">
    <property type="entry name" value="N-terminal nucleophile aminohydrolases (Ntn hydrolases)"/>
    <property type="match status" value="1"/>
</dbReference>
<dbReference type="InterPro" id="IPR010430">
    <property type="entry name" value="DUF1028"/>
</dbReference>
<comment type="caution">
    <text evidence="1">The sequence shown here is derived from an EMBL/GenBank/DDBJ whole genome shotgun (WGS) entry which is preliminary data.</text>
</comment>
<protein>
    <recommendedName>
        <fullName evidence="3">DUF1028 domain-containing protein</fullName>
    </recommendedName>
</protein>
<evidence type="ECO:0008006" key="3">
    <source>
        <dbReference type="Google" id="ProtNLM"/>
    </source>
</evidence>
<proteinExistence type="predicted"/>
<dbReference type="InterPro" id="IPR029055">
    <property type="entry name" value="Ntn_hydrolases_N"/>
</dbReference>
<dbReference type="Gene3D" id="3.60.20.10">
    <property type="entry name" value="Glutamine Phosphoribosylpyrophosphate, subunit 1, domain 1"/>
    <property type="match status" value="1"/>
</dbReference>
<gene>
    <name evidence="1" type="ORF">Ade02nite_16560</name>
</gene>
<organism evidence="1 2">
    <name type="scientific">Paractinoplanes deccanensis</name>
    <dbReference type="NCBI Taxonomy" id="113561"/>
    <lineage>
        <taxon>Bacteria</taxon>
        <taxon>Bacillati</taxon>
        <taxon>Actinomycetota</taxon>
        <taxon>Actinomycetes</taxon>
        <taxon>Micromonosporales</taxon>
        <taxon>Micromonosporaceae</taxon>
        <taxon>Paractinoplanes</taxon>
    </lineage>
</organism>
<evidence type="ECO:0000313" key="1">
    <source>
        <dbReference type="EMBL" id="GID73015.1"/>
    </source>
</evidence>
<dbReference type="EMBL" id="BOMI01000026">
    <property type="protein sequence ID" value="GID73015.1"/>
    <property type="molecule type" value="Genomic_DNA"/>
</dbReference>
<accession>A0ABQ3XZ55</accession>
<dbReference type="Pfam" id="PF06267">
    <property type="entry name" value="DUF1028"/>
    <property type="match status" value="1"/>
</dbReference>
<sequence>MAGRGRRDRGHPVMTFSIAAADGTGALGIAISSSSPAVAARCAHLRPGVGAVCSQNVTDPRLGPLLLDALARGQEPTAALASVTAGRGDIGFRQLTVLSPDGLSAHFTGDAALGMTGAESGKGAVAAGNMLAGPGVPAAMITAYESSSGDLETRLLAALAAGLDAGGEAGPVHSAGLIVVREVPWPETDLRVDWSDTPIADLTSLVHMWIPQRADYVTRALRPSTAPSYGVPGNE</sequence>
<keyword evidence="2" id="KW-1185">Reference proteome</keyword>
<dbReference type="PANTHER" id="PTHR39328:SF1">
    <property type="entry name" value="BLL2871 PROTEIN"/>
    <property type="match status" value="1"/>
</dbReference>
<dbReference type="PANTHER" id="PTHR39328">
    <property type="entry name" value="BLL2871 PROTEIN"/>
    <property type="match status" value="1"/>
</dbReference>
<name>A0ABQ3XZ55_9ACTN</name>
<evidence type="ECO:0000313" key="2">
    <source>
        <dbReference type="Proteomes" id="UP000609879"/>
    </source>
</evidence>
<reference evidence="1 2" key="1">
    <citation type="submission" date="2021-01" db="EMBL/GenBank/DDBJ databases">
        <title>Whole genome shotgun sequence of Actinoplanes deccanensis NBRC 13994.</title>
        <authorList>
            <person name="Komaki H."/>
            <person name="Tamura T."/>
        </authorList>
    </citation>
    <scope>NUCLEOTIDE SEQUENCE [LARGE SCALE GENOMIC DNA]</scope>
    <source>
        <strain evidence="1 2">NBRC 13994</strain>
    </source>
</reference>